<dbReference type="EC" id="4.2.2.12" evidence="8"/>
<keyword evidence="4" id="KW-0408">Iron</keyword>
<dbReference type="OrthoDB" id="287984at2"/>
<dbReference type="GO" id="GO:0016491">
    <property type="term" value="F:oxidoreductase activity"/>
    <property type="evidence" value="ECO:0007669"/>
    <property type="project" value="UniProtKB-KW"/>
</dbReference>
<feature type="chain" id="PRO_5022206335" evidence="6">
    <location>
        <begin position="24"/>
        <end position="704"/>
    </location>
</feature>
<evidence type="ECO:0000313" key="9">
    <source>
        <dbReference type="Proteomes" id="UP000316855"/>
    </source>
</evidence>
<dbReference type="PANTHER" id="PTHR43498">
    <property type="entry name" value="FERREDOXIN:COB-COM HETERODISULFIDE REDUCTASE SUBUNIT A"/>
    <property type="match status" value="1"/>
</dbReference>
<name>A0A517VGH3_9PLAN</name>
<evidence type="ECO:0000259" key="7">
    <source>
        <dbReference type="Pfam" id="PF25275"/>
    </source>
</evidence>
<dbReference type="KEGG" id="gax:Pan161_37820"/>
<evidence type="ECO:0000256" key="4">
    <source>
        <dbReference type="ARBA" id="ARBA00023004"/>
    </source>
</evidence>
<evidence type="ECO:0000256" key="5">
    <source>
        <dbReference type="ARBA" id="ARBA00023014"/>
    </source>
</evidence>
<gene>
    <name evidence="8" type="primary">xly_5</name>
    <name evidence="8" type="ORF">Pan161_37820</name>
</gene>
<dbReference type="PANTHER" id="PTHR43498:SF1">
    <property type="entry name" value="COB--COM HETERODISULFIDE REDUCTASE IRON-SULFUR SUBUNIT A"/>
    <property type="match status" value="1"/>
</dbReference>
<protein>
    <submittedName>
        <fullName evidence="8">Xanthan lyase</fullName>
        <ecNumber evidence="8">4.2.2.12</ecNumber>
    </submittedName>
</protein>
<evidence type="ECO:0000313" key="8">
    <source>
        <dbReference type="EMBL" id="QDT92116.1"/>
    </source>
</evidence>
<keyword evidence="2" id="KW-0479">Metal-binding</keyword>
<dbReference type="GO" id="GO:0051539">
    <property type="term" value="F:4 iron, 4 sulfur cluster binding"/>
    <property type="evidence" value="ECO:0007669"/>
    <property type="project" value="UniProtKB-KW"/>
</dbReference>
<dbReference type="RefSeq" id="WP_145229541.1">
    <property type="nucleotide sequence ID" value="NZ_CP036343.1"/>
</dbReference>
<proteinExistence type="predicted"/>
<organism evidence="8 9">
    <name type="scientific">Gimesia algae</name>
    <dbReference type="NCBI Taxonomy" id="2527971"/>
    <lineage>
        <taxon>Bacteria</taxon>
        <taxon>Pseudomonadati</taxon>
        <taxon>Planctomycetota</taxon>
        <taxon>Planctomycetia</taxon>
        <taxon>Planctomycetales</taxon>
        <taxon>Planctomycetaceae</taxon>
        <taxon>Gimesia</taxon>
    </lineage>
</organism>
<dbReference type="Proteomes" id="UP000316855">
    <property type="component" value="Chromosome"/>
</dbReference>
<evidence type="ECO:0000256" key="3">
    <source>
        <dbReference type="ARBA" id="ARBA00023002"/>
    </source>
</evidence>
<evidence type="ECO:0000256" key="2">
    <source>
        <dbReference type="ARBA" id="ARBA00022723"/>
    </source>
</evidence>
<feature type="domain" description="Golvesin/Xly CBD-like" evidence="7">
    <location>
        <begin position="574"/>
        <end position="698"/>
    </location>
</feature>
<evidence type="ECO:0000256" key="1">
    <source>
        <dbReference type="ARBA" id="ARBA00022485"/>
    </source>
</evidence>
<dbReference type="EMBL" id="CP036343">
    <property type="protein sequence ID" value="QDT92116.1"/>
    <property type="molecule type" value="Genomic_DNA"/>
</dbReference>
<keyword evidence="5" id="KW-0411">Iron-sulfur</keyword>
<dbReference type="InterPro" id="IPR036188">
    <property type="entry name" value="FAD/NAD-bd_sf"/>
</dbReference>
<reference evidence="8 9" key="1">
    <citation type="submission" date="2019-02" db="EMBL/GenBank/DDBJ databases">
        <title>Deep-cultivation of Planctomycetes and their phenomic and genomic characterization uncovers novel biology.</title>
        <authorList>
            <person name="Wiegand S."/>
            <person name="Jogler M."/>
            <person name="Boedeker C."/>
            <person name="Pinto D."/>
            <person name="Vollmers J."/>
            <person name="Rivas-Marin E."/>
            <person name="Kohn T."/>
            <person name="Peeters S.H."/>
            <person name="Heuer A."/>
            <person name="Rast P."/>
            <person name="Oberbeckmann S."/>
            <person name="Bunk B."/>
            <person name="Jeske O."/>
            <person name="Meyerdierks A."/>
            <person name="Storesund J.E."/>
            <person name="Kallscheuer N."/>
            <person name="Luecker S."/>
            <person name="Lage O.M."/>
            <person name="Pohl T."/>
            <person name="Merkel B.J."/>
            <person name="Hornburger P."/>
            <person name="Mueller R.-W."/>
            <person name="Bruemmer F."/>
            <person name="Labrenz M."/>
            <person name="Spormann A.M."/>
            <person name="Op den Camp H."/>
            <person name="Overmann J."/>
            <person name="Amann R."/>
            <person name="Jetten M.S.M."/>
            <person name="Mascher T."/>
            <person name="Medema M.H."/>
            <person name="Devos D.P."/>
            <person name="Kaster A.-K."/>
            <person name="Ovreas L."/>
            <person name="Rohde M."/>
            <person name="Galperin M.Y."/>
            <person name="Jogler C."/>
        </authorList>
    </citation>
    <scope>NUCLEOTIDE SEQUENCE [LARGE SCALE GENOMIC DNA]</scope>
    <source>
        <strain evidence="8 9">Pan161</strain>
    </source>
</reference>
<dbReference type="Gene3D" id="3.50.50.60">
    <property type="entry name" value="FAD/NAD(P)-binding domain"/>
    <property type="match status" value="1"/>
</dbReference>
<keyword evidence="9" id="KW-1185">Reference proteome</keyword>
<dbReference type="AlphaFoldDB" id="A0A517VGH3"/>
<dbReference type="Pfam" id="PF25275">
    <property type="entry name" value="Golvesin_C"/>
    <property type="match status" value="1"/>
</dbReference>
<keyword evidence="8" id="KW-0456">Lyase</keyword>
<sequence precursor="true">MHFVRQIIVGCLCLTLSAQTISAAEEYDIVIYGGTSGAVTAAVQAKRLGKSVVIVCPDQHLGGLSSGGLGWTDTGNKAVIGGLAREFYHRVWEHYQSPEAWQWQKREQYGDKGQGTPAIDGKQRTMWIFEPHVAEQVFEDFVKEYQIPVFRDEWLDRKQGVKKSADKITSITMLSGKTFAGRMFIDATYEGDLLATAGVSYHVGREATSVYGEEWNGVQTGVLHHRHHFGPNAVKEKISPYKTPGDPASGLLPRISGADPGKYGSGDDKIQAYCFRMCLTNHEENRVPFPQPAGYDSSQYELMLRIYNAGWRDTFAKFDPIPNFKTDTNNHGPMSTDNIGYNYDYPEASYERRKEIIQEHTTYQQGWLYFIANDPRVPKEVQQKMRKWGLAKDEFTDNGNWPHQLYIREARRMVGQFVMTENELVKKRPTPDSVGMGSYTMDSHNVQRYVTPEGYVQNEGDIGVSTHGPYEIAYGSLVPKKGECRNLLVPVCVSSSHIAFGSIRMEPVFMILGHSAATAAGIALDQSLDVQDVPYATLRAQLIKEGQVLDAPPEVKYGKNGVNPATLKGIVLDDSKAKLTGAWTTSHSAKKYIGSSYSHESNTRDGKAAARFETKVPEAGRYEVRYAYTPNGNRSSQVKIKLQHAKGTETRTINQKKMPPLQGLFISLGKFEFTPDQPAIVEVSNAGSDGYVIIDAVQWVPVNK</sequence>
<keyword evidence="3" id="KW-0560">Oxidoreductase</keyword>
<keyword evidence="6" id="KW-0732">Signal</keyword>
<dbReference type="InterPro" id="IPR033803">
    <property type="entry name" value="CBD-like_Golvesin-Xly"/>
</dbReference>
<dbReference type="Pfam" id="PF12831">
    <property type="entry name" value="FAD_oxidored"/>
    <property type="match status" value="1"/>
</dbReference>
<keyword evidence="1" id="KW-0004">4Fe-4S</keyword>
<accession>A0A517VGH3</accession>
<dbReference type="SUPFAM" id="SSF51905">
    <property type="entry name" value="FAD/NAD(P)-binding domain"/>
    <property type="match status" value="1"/>
</dbReference>
<dbReference type="InterPro" id="IPR039650">
    <property type="entry name" value="HdrA-like"/>
</dbReference>
<dbReference type="GO" id="GO:0046872">
    <property type="term" value="F:metal ion binding"/>
    <property type="evidence" value="ECO:0007669"/>
    <property type="project" value="UniProtKB-KW"/>
</dbReference>
<evidence type="ECO:0000256" key="6">
    <source>
        <dbReference type="SAM" id="SignalP"/>
    </source>
</evidence>
<feature type="signal peptide" evidence="6">
    <location>
        <begin position="1"/>
        <end position="23"/>
    </location>
</feature>
<dbReference type="GO" id="GO:0047492">
    <property type="term" value="F:xanthan lyase activity"/>
    <property type="evidence" value="ECO:0007669"/>
    <property type="project" value="UniProtKB-EC"/>
</dbReference>